<dbReference type="EMBL" id="JAUQUB010000001">
    <property type="protein sequence ID" value="MDO7881676.1"/>
    <property type="molecule type" value="Genomic_DNA"/>
</dbReference>
<evidence type="ECO:0000313" key="3">
    <source>
        <dbReference type="Proteomes" id="UP001241072"/>
    </source>
</evidence>
<reference evidence="2 3" key="1">
    <citation type="submission" date="2023-07" db="EMBL/GenBank/DDBJ databases">
        <title>Protaetiibacter sp. nov WY-16 isolated from soil.</title>
        <authorList>
            <person name="Liu B."/>
            <person name="Wan Y."/>
        </authorList>
    </citation>
    <scope>NUCLEOTIDE SEQUENCE [LARGE SCALE GENOMIC DNA]</scope>
    <source>
        <strain evidence="2 3">WY-16</strain>
    </source>
</reference>
<dbReference type="InterPro" id="IPR032710">
    <property type="entry name" value="NTF2-like_dom_sf"/>
</dbReference>
<proteinExistence type="predicted"/>
<accession>A0ABT9BKX7</accession>
<evidence type="ECO:0000259" key="1">
    <source>
        <dbReference type="Pfam" id="PF12680"/>
    </source>
</evidence>
<dbReference type="Proteomes" id="UP001241072">
    <property type="component" value="Unassembled WGS sequence"/>
</dbReference>
<dbReference type="Gene3D" id="3.10.450.50">
    <property type="match status" value="1"/>
</dbReference>
<comment type="caution">
    <text evidence="2">The sequence shown here is derived from an EMBL/GenBank/DDBJ whole genome shotgun (WGS) entry which is preliminary data.</text>
</comment>
<dbReference type="Pfam" id="PF12680">
    <property type="entry name" value="SnoaL_2"/>
    <property type="match status" value="1"/>
</dbReference>
<organism evidence="2 3">
    <name type="scientific">Antiquaquibacter soli</name>
    <dbReference type="NCBI Taxonomy" id="3064523"/>
    <lineage>
        <taxon>Bacteria</taxon>
        <taxon>Bacillati</taxon>
        <taxon>Actinomycetota</taxon>
        <taxon>Actinomycetes</taxon>
        <taxon>Micrococcales</taxon>
        <taxon>Microbacteriaceae</taxon>
        <taxon>Antiquaquibacter</taxon>
    </lineage>
</organism>
<sequence length="121" mass="13511">MTTPIETWVAGYRRAWESNDTDDIRALFTDDAVYRGAPSAAPWTGIEEIIAGWLEHQDPPGSTTFEWTPVATEGDVSVVQCVSGYPEGDKGGTYDNLWVVRLAPDGRAREFTDWYIARPRS</sequence>
<dbReference type="InterPro" id="IPR037401">
    <property type="entry name" value="SnoaL-like"/>
</dbReference>
<keyword evidence="3" id="KW-1185">Reference proteome</keyword>
<protein>
    <submittedName>
        <fullName evidence="2">Nuclear transport factor 2 family protein</fullName>
    </submittedName>
</protein>
<dbReference type="RefSeq" id="WP_305002083.1">
    <property type="nucleotide sequence ID" value="NZ_JAUQUB010000001.1"/>
</dbReference>
<evidence type="ECO:0000313" key="2">
    <source>
        <dbReference type="EMBL" id="MDO7881676.1"/>
    </source>
</evidence>
<dbReference type="CDD" id="cd00531">
    <property type="entry name" value="NTF2_like"/>
    <property type="match status" value="1"/>
</dbReference>
<dbReference type="SUPFAM" id="SSF54427">
    <property type="entry name" value="NTF2-like"/>
    <property type="match status" value="1"/>
</dbReference>
<name>A0ABT9BKX7_9MICO</name>
<feature type="domain" description="SnoaL-like" evidence="1">
    <location>
        <begin position="10"/>
        <end position="110"/>
    </location>
</feature>
<gene>
    <name evidence="2" type="ORF">Q5716_05470</name>
</gene>